<dbReference type="AlphaFoldDB" id="A0A0D9Z904"/>
<name>A0A0D9Z904_9ORYZ</name>
<evidence type="ECO:0000256" key="1">
    <source>
        <dbReference type="SAM" id="Coils"/>
    </source>
</evidence>
<accession>A0A0D9Z904</accession>
<keyword evidence="3" id="KW-1185">Reference proteome</keyword>
<dbReference type="Gramene" id="OGLUM03G22500.1">
    <property type="protein sequence ID" value="OGLUM03G22500.1"/>
    <property type="gene ID" value="OGLUM03G22500"/>
</dbReference>
<dbReference type="EnsemblPlants" id="OGLUM03G22500.1">
    <property type="protein sequence ID" value="OGLUM03G22500.1"/>
    <property type="gene ID" value="OGLUM03G22500"/>
</dbReference>
<feature type="coiled-coil region" evidence="1">
    <location>
        <begin position="251"/>
        <end position="285"/>
    </location>
</feature>
<evidence type="ECO:0000313" key="2">
    <source>
        <dbReference type="EnsemblPlants" id="OGLUM03G22500.1"/>
    </source>
</evidence>
<keyword evidence="1" id="KW-0175">Coiled coil</keyword>
<reference evidence="2" key="2">
    <citation type="submission" date="2018-05" db="EMBL/GenBank/DDBJ databases">
        <title>OgluRS3 (Oryza glumaepatula Reference Sequence Version 3).</title>
        <authorList>
            <person name="Zhang J."/>
            <person name="Kudrna D."/>
            <person name="Lee S."/>
            <person name="Talag J."/>
            <person name="Welchert J."/>
            <person name="Wing R.A."/>
        </authorList>
    </citation>
    <scope>NUCLEOTIDE SEQUENCE [LARGE SCALE GENOMIC DNA]</scope>
</reference>
<evidence type="ECO:0000313" key="3">
    <source>
        <dbReference type="Proteomes" id="UP000026961"/>
    </source>
</evidence>
<protein>
    <submittedName>
        <fullName evidence="2">Uncharacterized protein</fullName>
    </submittedName>
</protein>
<organism evidence="2">
    <name type="scientific">Oryza glumipatula</name>
    <dbReference type="NCBI Taxonomy" id="40148"/>
    <lineage>
        <taxon>Eukaryota</taxon>
        <taxon>Viridiplantae</taxon>
        <taxon>Streptophyta</taxon>
        <taxon>Embryophyta</taxon>
        <taxon>Tracheophyta</taxon>
        <taxon>Spermatophyta</taxon>
        <taxon>Magnoliopsida</taxon>
        <taxon>Liliopsida</taxon>
        <taxon>Poales</taxon>
        <taxon>Poaceae</taxon>
        <taxon>BOP clade</taxon>
        <taxon>Oryzoideae</taxon>
        <taxon>Oryzeae</taxon>
        <taxon>Oryzinae</taxon>
        <taxon>Oryza</taxon>
    </lineage>
</organism>
<proteinExistence type="predicted"/>
<sequence length="512" mass="55027">MATAMVNHLAELRAPLAMVLSDADAARATLDEAAGLLREEIQATELLLAHAFSAIAPRDGPALGAAAKLAARVFSDAPLLPGAIRAAMGLVASVYALPPPHAGTLEDARLILGKVFDDHHDATWLFRLYANCTPNYGIQPGDETWQAWSARNEEAFHEAAAAETRLISAIWEARHAVRVHRDYQAQSRRREVAWEAKQILSTATEEVDAASVAVRRMRDALAAEEQIVREAIGEATAPESEMASPSGVATEAEAEAEAEAVANHLAELRARLAMILSDAEAARATLDEAAGLLREEIHATDHVLLARAFSAIAPRDGPDHLAAAAKLAARVFSDAPLLPGAIRAAMDLVASVYALPPQRTGTLQDARLTLGAVVNGHHDATDLFTLYVNSTPNRRIQPGDETWLAWSARNEEAFTEAAAAEVRLMSAIREAKHAVRVHHVYQAQSRRREVAWEAKQILSTATEEVDAASVAIRQMCDALAAEEQIVREAIGEAAALSLAAIFQPVTSQYMLC</sequence>
<dbReference type="HOGENOM" id="CLU_020709_0_0_1"/>
<reference evidence="2" key="1">
    <citation type="submission" date="2015-04" db="UniProtKB">
        <authorList>
            <consortium name="EnsemblPlants"/>
        </authorList>
    </citation>
    <scope>IDENTIFICATION</scope>
</reference>
<dbReference type="Proteomes" id="UP000026961">
    <property type="component" value="Chromosome 3"/>
</dbReference>